<evidence type="ECO:0000313" key="3">
    <source>
        <dbReference type="EMBL" id="AXC12737.1"/>
    </source>
</evidence>
<dbReference type="RefSeq" id="WP_236656821.1">
    <property type="nucleotide sequence ID" value="NZ_CP030840.1"/>
</dbReference>
<dbReference type="AlphaFoldDB" id="A0A2Z5G1X2"/>
<keyword evidence="2" id="KW-1133">Transmembrane helix</keyword>
<keyword evidence="2" id="KW-0812">Transmembrane</keyword>
<dbReference type="KEGG" id="abas:ACPOL_3450"/>
<protein>
    <submittedName>
        <fullName evidence="3">Uncharacterized protein</fullName>
    </submittedName>
</protein>
<feature type="region of interest" description="Disordered" evidence="1">
    <location>
        <begin position="129"/>
        <end position="155"/>
    </location>
</feature>
<name>A0A2Z5G1X2_9BACT</name>
<feature type="transmembrane region" description="Helical" evidence="2">
    <location>
        <begin position="59"/>
        <end position="80"/>
    </location>
</feature>
<evidence type="ECO:0000256" key="1">
    <source>
        <dbReference type="SAM" id="MobiDB-lite"/>
    </source>
</evidence>
<gene>
    <name evidence="3" type="ORF">ACPOL_3450</name>
</gene>
<dbReference type="EMBL" id="CP030840">
    <property type="protein sequence ID" value="AXC12737.1"/>
    <property type="molecule type" value="Genomic_DNA"/>
</dbReference>
<proteinExistence type="predicted"/>
<keyword evidence="2" id="KW-0472">Membrane</keyword>
<dbReference type="Proteomes" id="UP000253606">
    <property type="component" value="Chromosome"/>
</dbReference>
<organism evidence="3 4">
    <name type="scientific">Acidisarcina polymorpha</name>
    <dbReference type="NCBI Taxonomy" id="2211140"/>
    <lineage>
        <taxon>Bacteria</taxon>
        <taxon>Pseudomonadati</taxon>
        <taxon>Acidobacteriota</taxon>
        <taxon>Terriglobia</taxon>
        <taxon>Terriglobales</taxon>
        <taxon>Acidobacteriaceae</taxon>
        <taxon>Acidisarcina</taxon>
    </lineage>
</organism>
<keyword evidence="4" id="KW-1185">Reference proteome</keyword>
<evidence type="ECO:0000256" key="2">
    <source>
        <dbReference type="SAM" id="Phobius"/>
    </source>
</evidence>
<accession>A0A2Z5G1X2</accession>
<sequence length="155" mass="18071">MNPLVLNDQLSHQFGVLILLGLPVACVSWTITHEEVFREPREYCKDRSQNCKPLYQRKFFYLFTCEYCFSHYVTALFLFFTHFQMLYQGWRGFLISEFALVWMGNVYMSAFNRLRLEIKAENLSIAEQTSPTTEKSHPSPIVIDNPVSSKNGLPS</sequence>
<reference evidence="3 4" key="1">
    <citation type="journal article" date="2018" name="Front. Microbiol.">
        <title>Hydrolytic Capabilities as a Key to Environmental Success: Chitinolytic and Cellulolytic Acidobacteria From Acidic Sub-arctic Soils and Boreal Peatlands.</title>
        <authorList>
            <person name="Belova S.E."/>
            <person name="Ravin N.V."/>
            <person name="Pankratov T.A."/>
            <person name="Rakitin A.L."/>
            <person name="Ivanova A.A."/>
            <person name="Beletsky A.V."/>
            <person name="Mardanov A.V."/>
            <person name="Sinninghe Damste J.S."/>
            <person name="Dedysh S.N."/>
        </authorList>
    </citation>
    <scope>NUCLEOTIDE SEQUENCE [LARGE SCALE GENOMIC DNA]</scope>
    <source>
        <strain evidence="3 4">SBC82</strain>
    </source>
</reference>
<feature type="transmembrane region" description="Helical" evidence="2">
    <location>
        <begin position="12"/>
        <end position="31"/>
    </location>
</feature>
<evidence type="ECO:0000313" key="4">
    <source>
        <dbReference type="Proteomes" id="UP000253606"/>
    </source>
</evidence>
<feature type="compositionally biased region" description="Polar residues" evidence="1">
    <location>
        <begin position="146"/>
        <end position="155"/>
    </location>
</feature>
<feature type="transmembrane region" description="Helical" evidence="2">
    <location>
        <begin position="92"/>
        <end position="111"/>
    </location>
</feature>